<sequence>MARVVVFGECMVELSLGQGASAAIGYAGDTFNTAVYLARAGLEVAYATALGSGDRFSQGVIALMRQEGIDAGLVTGVEGRLPGLYAIERDAAGERSFHYWRGEAPVRDFFRLADLDAFAAALSAADLVYLSGISLAVIGPEGRSRLTTMLAASGTPLAFDPNYRPRLWSGPAEARAAVEGILPLCRYLSFSADDAEALCGRPLPPEWTVGGAEVIQRDADRRVGVLSGGEIADFPPGPAGSVVDTTGAGDSFNAAYLAARLQGRSIVDAVDEARALAAKVVAAPGAILPRG</sequence>
<dbReference type="SUPFAM" id="SSF53613">
    <property type="entry name" value="Ribokinase-like"/>
    <property type="match status" value="1"/>
</dbReference>
<feature type="domain" description="Carbohydrate kinase PfkB" evidence="4">
    <location>
        <begin position="1"/>
        <end position="288"/>
    </location>
</feature>
<comment type="caution">
    <text evidence="5">The sequence shown here is derived from an EMBL/GenBank/DDBJ whole genome shotgun (WGS) entry which is preliminary data.</text>
</comment>
<organism evidence="5 6">
    <name type="scientific">Phenylobacterium soli</name>
    <dbReference type="NCBI Taxonomy" id="2170551"/>
    <lineage>
        <taxon>Bacteria</taxon>
        <taxon>Pseudomonadati</taxon>
        <taxon>Pseudomonadota</taxon>
        <taxon>Alphaproteobacteria</taxon>
        <taxon>Caulobacterales</taxon>
        <taxon>Caulobacteraceae</taxon>
        <taxon>Phenylobacterium</taxon>
    </lineage>
</organism>
<dbReference type="CDD" id="cd01166">
    <property type="entry name" value="KdgK"/>
    <property type="match status" value="1"/>
</dbReference>
<accession>A0A328A8Z9</accession>
<keyword evidence="6" id="KW-1185">Reference proteome</keyword>
<dbReference type="Gene3D" id="3.40.1190.20">
    <property type="match status" value="1"/>
</dbReference>
<dbReference type="GO" id="GO:0005829">
    <property type="term" value="C:cytosol"/>
    <property type="evidence" value="ECO:0007669"/>
    <property type="project" value="TreeGrafter"/>
</dbReference>
<dbReference type="InterPro" id="IPR002173">
    <property type="entry name" value="Carboh/pur_kinase_PfkB_CS"/>
</dbReference>
<gene>
    <name evidence="5" type="ORF">DJ017_19465</name>
</gene>
<evidence type="ECO:0000313" key="6">
    <source>
        <dbReference type="Proteomes" id="UP000249254"/>
    </source>
</evidence>
<dbReference type="GO" id="GO:0019698">
    <property type="term" value="P:D-galacturonate catabolic process"/>
    <property type="evidence" value="ECO:0007669"/>
    <property type="project" value="TreeGrafter"/>
</dbReference>
<dbReference type="RefSeq" id="WP_111530578.1">
    <property type="nucleotide sequence ID" value="NZ_JBHRSG010000003.1"/>
</dbReference>
<dbReference type="InterPro" id="IPR029056">
    <property type="entry name" value="Ribokinase-like"/>
</dbReference>
<dbReference type="EMBL" id="QFYQ01000003">
    <property type="protein sequence ID" value="RAK51143.1"/>
    <property type="molecule type" value="Genomic_DNA"/>
</dbReference>
<dbReference type="Pfam" id="PF00294">
    <property type="entry name" value="PfkB"/>
    <property type="match status" value="1"/>
</dbReference>
<dbReference type="GO" id="GO:0008673">
    <property type="term" value="F:2-dehydro-3-deoxygluconokinase activity"/>
    <property type="evidence" value="ECO:0007669"/>
    <property type="project" value="TreeGrafter"/>
</dbReference>
<comment type="similarity">
    <text evidence="1">Belongs to the carbohydrate kinase PfkB family.</text>
</comment>
<dbReference type="InterPro" id="IPR050306">
    <property type="entry name" value="PfkB_Carbo_kinase"/>
</dbReference>
<dbReference type="PANTHER" id="PTHR43085:SF15">
    <property type="entry name" value="2-DEHYDRO-3-DEOXYGLUCONOKINASE"/>
    <property type="match status" value="1"/>
</dbReference>
<name>A0A328A8Z9_9CAUL</name>
<dbReference type="AlphaFoldDB" id="A0A328A8Z9"/>
<evidence type="ECO:0000256" key="2">
    <source>
        <dbReference type="ARBA" id="ARBA00022679"/>
    </source>
</evidence>
<dbReference type="PROSITE" id="PS00584">
    <property type="entry name" value="PFKB_KINASES_2"/>
    <property type="match status" value="1"/>
</dbReference>
<evidence type="ECO:0000256" key="1">
    <source>
        <dbReference type="ARBA" id="ARBA00010688"/>
    </source>
</evidence>
<protein>
    <submittedName>
        <fullName evidence="5">Sugar kinase</fullName>
    </submittedName>
</protein>
<dbReference type="InterPro" id="IPR011611">
    <property type="entry name" value="PfkB_dom"/>
</dbReference>
<dbReference type="GO" id="GO:0042840">
    <property type="term" value="P:D-glucuronate catabolic process"/>
    <property type="evidence" value="ECO:0007669"/>
    <property type="project" value="TreeGrafter"/>
</dbReference>
<proteinExistence type="inferred from homology"/>
<keyword evidence="2" id="KW-0808">Transferase</keyword>
<evidence type="ECO:0000313" key="5">
    <source>
        <dbReference type="EMBL" id="RAK51143.1"/>
    </source>
</evidence>
<evidence type="ECO:0000259" key="4">
    <source>
        <dbReference type="Pfam" id="PF00294"/>
    </source>
</evidence>
<dbReference type="PANTHER" id="PTHR43085">
    <property type="entry name" value="HEXOKINASE FAMILY MEMBER"/>
    <property type="match status" value="1"/>
</dbReference>
<reference evidence="6" key="1">
    <citation type="submission" date="2018-05" db="EMBL/GenBank/DDBJ databases">
        <authorList>
            <person name="Li X."/>
        </authorList>
    </citation>
    <scope>NUCLEOTIDE SEQUENCE [LARGE SCALE GENOMIC DNA]</scope>
    <source>
        <strain evidence="6">LX32</strain>
    </source>
</reference>
<dbReference type="Proteomes" id="UP000249254">
    <property type="component" value="Unassembled WGS sequence"/>
</dbReference>
<evidence type="ECO:0000256" key="3">
    <source>
        <dbReference type="ARBA" id="ARBA00022777"/>
    </source>
</evidence>
<dbReference type="OrthoDB" id="9792663at2"/>
<dbReference type="GO" id="GO:0006974">
    <property type="term" value="P:DNA damage response"/>
    <property type="evidence" value="ECO:0007669"/>
    <property type="project" value="TreeGrafter"/>
</dbReference>
<keyword evidence="3 5" id="KW-0418">Kinase</keyword>